<evidence type="ECO:0000313" key="1">
    <source>
        <dbReference type="EMBL" id="MED6184253.1"/>
    </source>
</evidence>
<name>A0ABU6WIZ4_9FABA</name>
<accession>A0ABU6WIZ4</accession>
<dbReference type="EMBL" id="JASCZI010181522">
    <property type="protein sequence ID" value="MED6184253.1"/>
    <property type="molecule type" value="Genomic_DNA"/>
</dbReference>
<proteinExistence type="predicted"/>
<sequence length="94" mass="11209">MTDLVVKLSCMACDLPHITWRLCLSWLCDFDSHVWRRRAHGHIWESISAKIESFQRELSKWSRATFKRADKEISRLKDTLNKFQQETLTSEVQQ</sequence>
<dbReference type="Proteomes" id="UP001341840">
    <property type="component" value="Unassembled WGS sequence"/>
</dbReference>
<gene>
    <name evidence="1" type="ORF">PIB30_045647</name>
</gene>
<protein>
    <submittedName>
        <fullName evidence="1">Uncharacterized protein</fullName>
    </submittedName>
</protein>
<evidence type="ECO:0000313" key="2">
    <source>
        <dbReference type="Proteomes" id="UP001341840"/>
    </source>
</evidence>
<reference evidence="1 2" key="1">
    <citation type="journal article" date="2023" name="Plants (Basel)">
        <title>Bridging the Gap: Combining Genomics and Transcriptomics Approaches to Understand Stylosanthes scabra, an Orphan Legume from the Brazilian Caatinga.</title>
        <authorList>
            <person name="Ferreira-Neto J.R.C."/>
            <person name="da Silva M.D."/>
            <person name="Binneck E."/>
            <person name="de Melo N.F."/>
            <person name="da Silva R.H."/>
            <person name="de Melo A.L.T.M."/>
            <person name="Pandolfi V."/>
            <person name="Bustamante F.O."/>
            <person name="Brasileiro-Vidal A.C."/>
            <person name="Benko-Iseppon A.M."/>
        </authorList>
    </citation>
    <scope>NUCLEOTIDE SEQUENCE [LARGE SCALE GENOMIC DNA]</scope>
    <source>
        <tissue evidence="1">Leaves</tissue>
    </source>
</reference>
<organism evidence="1 2">
    <name type="scientific">Stylosanthes scabra</name>
    <dbReference type="NCBI Taxonomy" id="79078"/>
    <lineage>
        <taxon>Eukaryota</taxon>
        <taxon>Viridiplantae</taxon>
        <taxon>Streptophyta</taxon>
        <taxon>Embryophyta</taxon>
        <taxon>Tracheophyta</taxon>
        <taxon>Spermatophyta</taxon>
        <taxon>Magnoliopsida</taxon>
        <taxon>eudicotyledons</taxon>
        <taxon>Gunneridae</taxon>
        <taxon>Pentapetalae</taxon>
        <taxon>rosids</taxon>
        <taxon>fabids</taxon>
        <taxon>Fabales</taxon>
        <taxon>Fabaceae</taxon>
        <taxon>Papilionoideae</taxon>
        <taxon>50 kb inversion clade</taxon>
        <taxon>dalbergioids sensu lato</taxon>
        <taxon>Dalbergieae</taxon>
        <taxon>Pterocarpus clade</taxon>
        <taxon>Stylosanthes</taxon>
    </lineage>
</organism>
<keyword evidence="2" id="KW-1185">Reference proteome</keyword>
<comment type="caution">
    <text evidence="1">The sequence shown here is derived from an EMBL/GenBank/DDBJ whole genome shotgun (WGS) entry which is preliminary data.</text>
</comment>